<evidence type="ECO:0000313" key="1">
    <source>
        <dbReference type="EMBL" id="TDC86632.1"/>
    </source>
</evidence>
<dbReference type="Proteomes" id="UP000295258">
    <property type="component" value="Unassembled WGS sequence"/>
</dbReference>
<name>A0A4R4UDM2_9ACTN</name>
<evidence type="ECO:0000313" key="2">
    <source>
        <dbReference type="Proteomes" id="UP000295258"/>
    </source>
</evidence>
<accession>A0A4R4UDM2</accession>
<dbReference type="RefSeq" id="WP_165975133.1">
    <property type="nucleotide sequence ID" value="NZ_SMKO01000287.1"/>
</dbReference>
<keyword evidence="2" id="KW-1185">Reference proteome</keyword>
<protein>
    <submittedName>
        <fullName evidence="1">Uncharacterized protein</fullName>
    </submittedName>
</protein>
<reference evidence="1 2" key="1">
    <citation type="submission" date="2019-03" db="EMBL/GenBank/DDBJ databases">
        <title>Draft genome sequences of novel Actinobacteria.</title>
        <authorList>
            <person name="Sahin N."/>
            <person name="Ay H."/>
            <person name="Saygin H."/>
        </authorList>
    </citation>
    <scope>NUCLEOTIDE SEQUENCE [LARGE SCALE GENOMIC DNA]</scope>
    <source>
        <strain evidence="1 2">KC310</strain>
    </source>
</reference>
<feature type="non-terminal residue" evidence="1">
    <location>
        <position position="75"/>
    </location>
</feature>
<sequence length="75" mass="8183">MMNPEEVDVLAMARGNERQQLVGDIAALGAELADRLAVVLGRIQPFAIPPRRLGEREVRGQRGLAHPAQAMQRGL</sequence>
<proteinExistence type="predicted"/>
<dbReference type="EMBL" id="SMKO01000287">
    <property type="protein sequence ID" value="TDC86632.1"/>
    <property type="molecule type" value="Genomic_DNA"/>
</dbReference>
<gene>
    <name evidence="1" type="ORF">E1292_47710</name>
</gene>
<comment type="caution">
    <text evidence="1">The sequence shown here is derived from an EMBL/GenBank/DDBJ whole genome shotgun (WGS) entry which is preliminary data.</text>
</comment>
<dbReference type="AlphaFoldDB" id="A0A4R4UDM2"/>
<organism evidence="1 2">
    <name type="scientific">Nonomuraea deserti</name>
    <dbReference type="NCBI Taxonomy" id="1848322"/>
    <lineage>
        <taxon>Bacteria</taxon>
        <taxon>Bacillati</taxon>
        <taxon>Actinomycetota</taxon>
        <taxon>Actinomycetes</taxon>
        <taxon>Streptosporangiales</taxon>
        <taxon>Streptosporangiaceae</taxon>
        <taxon>Nonomuraea</taxon>
    </lineage>
</organism>